<comment type="cofactor">
    <cofactor evidence="1">
        <name>a divalent metal cation</name>
        <dbReference type="ChEBI" id="CHEBI:60240"/>
    </cofactor>
</comment>
<gene>
    <name evidence="4" type="ORF">NQ315_002067</name>
</gene>
<dbReference type="EMBL" id="JANEYG010000965">
    <property type="protein sequence ID" value="KAJ8909231.1"/>
    <property type="molecule type" value="Genomic_DNA"/>
</dbReference>
<dbReference type="GO" id="GO:0046872">
    <property type="term" value="F:metal ion binding"/>
    <property type="evidence" value="ECO:0007669"/>
    <property type="project" value="UniProtKB-KW"/>
</dbReference>
<evidence type="ECO:0000313" key="4">
    <source>
        <dbReference type="EMBL" id="KAJ8909231.1"/>
    </source>
</evidence>
<dbReference type="AlphaFoldDB" id="A0AAV8V304"/>
<evidence type="ECO:0000256" key="1">
    <source>
        <dbReference type="ARBA" id="ARBA00001968"/>
    </source>
</evidence>
<dbReference type="Pfam" id="PF13359">
    <property type="entry name" value="DDE_Tnp_4"/>
    <property type="match status" value="1"/>
</dbReference>
<organism evidence="4 5">
    <name type="scientific">Exocentrus adspersus</name>
    <dbReference type="NCBI Taxonomy" id="1586481"/>
    <lineage>
        <taxon>Eukaryota</taxon>
        <taxon>Metazoa</taxon>
        <taxon>Ecdysozoa</taxon>
        <taxon>Arthropoda</taxon>
        <taxon>Hexapoda</taxon>
        <taxon>Insecta</taxon>
        <taxon>Pterygota</taxon>
        <taxon>Neoptera</taxon>
        <taxon>Endopterygota</taxon>
        <taxon>Coleoptera</taxon>
        <taxon>Polyphaga</taxon>
        <taxon>Cucujiformia</taxon>
        <taxon>Chrysomeloidea</taxon>
        <taxon>Cerambycidae</taxon>
        <taxon>Lamiinae</taxon>
        <taxon>Acanthocinini</taxon>
        <taxon>Exocentrus</taxon>
    </lineage>
</organism>
<feature type="domain" description="DDE Tnp4" evidence="3">
    <location>
        <begin position="40"/>
        <end position="115"/>
    </location>
</feature>
<keyword evidence="5" id="KW-1185">Reference proteome</keyword>
<proteinExistence type="predicted"/>
<reference evidence="4 5" key="1">
    <citation type="journal article" date="2023" name="Insect Mol. Biol.">
        <title>Genome sequencing provides insights into the evolution of gene families encoding plant cell wall-degrading enzymes in longhorned beetles.</title>
        <authorList>
            <person name="Shin N.R."/>
            <person name="Okamura Y."/>
            <person name="Kirsch R."/>
            <person name="Pauchet Y."/>
        </authorList>
    </citation>
    <scope>NUCLEOTIDE SEQUENCE [LARGE SCALE GENOMIC DNA]</scope>
    <source>
        <strain evidence="4">EAD_L_NR</strain>
    </source>
</reference>
<evidence type="ECO:0000259" key="3">
    <source>
        <dbReference type="Pfam" id="PF13359"/>
    </source>
</evidence>
<keyword evidence="2" id="KW-0479">Metal-binding</keyword>
<dbReference type="Proteomes" id="UP001159042">
    <property type="component" value="Unassembled WGS sequence"/>
</dbReference>
<name>A0AAV8V304_9CUCU</name>
<dbReference type="InterPro" id="IPR027806">
    <property type="entry name" value="HARBI1_dom"/>
</dbReference>
<accession>A0AAV8V304</accession>
<comment type="caution">
    <text evidence="4">The sequence shown here is derived from an EMBL/GenBank/DDBJ whole genome shotgun (WGS) entry which is preliminary data.</text>
</comment>
<sequence length="160" mass="18498">MQVVCDDKGRSGISLSDIPVPFMMLGCSELRHSHIPWPKSDSAYPCQRHLLTPFRDTGNLTQQQRRFNTRLSANRYIIEHTFGIIKQKFRQLFHVKLRSINVIVHLIRACCVLHNLAIDDDFPEEVADIDHVVNVDLQEEGDEPRGVDFRNHVMNDILLL</sequence>
<evidence type="ECO:0000313" key="5">
    <source>
        <dbReference type="Proteomes" id="UP001159042"/>
    </source>
</evidence>
<protein>
    <recommendedName>
        <fullName evidence="3">DDE Tnp4 domain-containing protein</fullName>
    </recommendedName>
</protein>
<evidence type="ECO:0000256" key="2">
    <source>
        <dbReference type="ARBA" id="ARBA00022723"/>
    </source>
</evidence>